<dbReference type="InterPro" id="IPR029063">
    <property type="entry name" value="SAM-dependent_MTases_sf"/>
</dbReference>
<dbReference type="InterPro" id="IPR041698">
    <property type="entry name" value="Methyltransf_25"/>
</dbReference>
<dbReference type="Gene3D" id="3.40.50.150">
    <property type="entry name" value="Vaccinia Virus protein VP39"/>
    <property type="match status" value="1"/>
</dbReference>
<proteinExistence type="predicted"/>
<dbReference type="RefSeq" id="WP_094893463.1">
    <property type="nucleotide sequence ID" value="NZ_CP029426.2"/>
</dbReference>
<reference evidence="2 3" key="2">
    <citation type="journal article" date="2019" name="Int. J. Syst. Evol. Microbiol.">
        <title>Description and complete genome sequence of Bradyrhizobium amphicarpaeae sp. nov., harbouring photosystem and nitrogen-fixation genes.</title>
        <authorList>
            <person name="Bromfield E.S.P."/>
            <person name="Cloutier S."/>
            <person name="Nguyen H.D.T."/>
        </authorList>
    </citation>
    <scope>NUCLEOTIDE SEQUENCE [LARGE SCALE GENOMIC DNA]</scope>
    <source>
        <strain evidence="2 3">39S1MB</strain>
    </source>
</reference>
<dbReference type="OrthoDB" id="9800454at2"/>
<organism evidence="2 3">
    <name type="scientific">Bradyrhizobium amphicarpaeae</name>
    <dbReference type="NCBI Taxonomy" id="1404768"/>
    <lineage>
        <taxon>Bacteria</taxon>
        <taxon>Pseudomonadati</taxon>
        <taxon>Pseudomonadota</taxon>
        <taxon>Alphaproteobacteria</taxon>
        <taxon>Hyphomicrobiales</taxon>
        <taxon>Nitrobacteraceae</taxon>
        <taxon>Bradyrhizobium</taxon>
    </lineage>
</organism>
<accession>A0A2U8PZK7</accession>
<dbReference type="Pfam" id="PF13649">
    <property type="entry name" value="Methyltransf_25"/>
    <property type="match status" value="1"/>
</dbReference>
<dbReference type="CDD" id="cd02440">
    <property type="entry name" value="AdoMet_MTases"/>
    <property type="match status" value="1"/>
</dbReference>
<dbReference type="EMBL" id="CP029426">
    <property type="protein sequence ID" value="AWM03253.1"/>
    <property type="molecule type" value="Genomic_DNA"/>
</dbReference>
<evidence type="ECO:0000259" key="1">
    <source>
        <dbReference type="Pfam" id="PF13649"/>
    </source>
</evidence>
<dbReference type="SUPFAM" id="SSF53335">
    <property type="entry name" value="S-adenosyl-L-methionine-dependent methyltransferases"/>
    <property type="match status" value="1"/>
</dbReference>
<dbReference type="AlphaFoldDB" id="A0A2U8PZK7"/>
<keyword evidence="2" id="KW-0489">Methyltransferase</keyword>
<feature type="domain" description="Methyltransferase" evidence="1">
    <location>
        <begin position="70"/>
        <end position="124"/>
    </location>
</feature>
<evidence type="ECO:0000313" key="3">
    <source>
        <dbReference type="Proteomes" id="UP000215884"/>
    </source>
</evidence>
<dbReference type="KEGG" id="brq:CIT40_26570"/>
<dbReference type="Proteomes" id="UP000215884">
    <property type="component" value="Chromosome"/>
</dbReference>
<dbReference type="GO" id="GO:0032259">
    <property type="term" value="P:methylation"/>
    <property type="evidence" value="ECO:0007669"/>
    <property type="project" value="UniProtKB-KW"/>
</dbReference>
<keyword evidence="2" id="KW-0808">Transferase</keyword>
<dbReference type="GO" id="GO:0008168">
    <property type="term" value="F:methyltransferase activity"/>
    <property type="evidence" value="ECO:0007669"/>
    <property type="project" value="UniProtKB-KW"/>
</dbReference>
<sequence length="222" mass="24611">MRAAASEPARSGGGALAHVYSDIAAYYSAKVARFGATPNGVDWTCQATQEMRFVQLLKLCDFTSSFSLNDYGCGYGALIAYLDRRHRGCAIDYLGIDLSRAMVQRARQKWRDRNAADFVLGHASPRTADYAVASGIFNVAREQTRQDWEHFIAASLDDLHRTTTRGFAVNFMKRAPGTAGREGLYTTDTASWARHCAARFNATAEVRDGYGLMEFTLIVRKL</sequence>
<protein>
    <submittedName>
        <fullName evidence="2">Class I SAM-dependent methyltransferase</fullName>
    </submittedName>
</protein>
<evidence type="ECO:0000313" key="2">
    <source>
        <dbReference type="EMBL" id="AWM03253.1"/>
    </source>
</evidence>
<reference evidence="2 3" key="1">
    <citation type="journal article" date="2017" name="Syst. Appl. Microbiol.">
        <title>Soybeans inoculated with root zone soils of Canadian native legumes harbour diverse and novel Bradyrhizobium spp. that possess agricultural potential.</title>
        <authorList>
            <person name="Bromfield E.S.P."/>
            <person name="Cloutier S."/>
            <person name="Tambong J.T."/>
            <person name="Tran Thi T.V."/>
        </authorList>
    </citation>
    <scope>NUCLEOTIDE SEQUENCE [LARGE SCALE GENOMIC DNA]</scope>
    <source>
        <strain evidence="2 3">39S1MB</strain>
    </source>
</reference>
<gene>
    <name evidence="2" type="ORF">CIT40_26570</name>
</gene>
<name>A0A2U8PZK7_9BRAD</name>
<keyword evidence="3" id="KW-1185">Reference proteome</keyword>